<dbReference type="GO" id="GO:0030688">
    <property type="term" value="C:preribosome, small subunit precursor"/>
    <property type="evidence" value="ECO:0007669"/>
    <property type="project" value="TreeGrafter"/>
</dbReference>
<organism evidence="3 4">
    <name type="scientific">Cyprinus carpio carpio</name>
    <dbReference type="NCBI Taxonomy" id="630221"/>
    <lineage>
        <taxon>Eukaryota</taxon>
        <taxon>Metazoa</taxon>
        <taxon>Chordata</taxon>
        <taxon>Craniata</taxon>
        <taxon>Vertebrata</taxon>
        <taxon>Euteleostomi</taxon>
        <taxon>Actinopterygii</taxon>
        <taxon>Neopterygii</taxon>
        <taxon>Teleostei</taxon>
        <taxon>Ostariophysi</taxon>
        <taxon>Cypriniformes</taxon>
        <taxon>Cyprinidae</taxon>
        <taxon>Cyprininae</taxon>
        <taxon>Cyprinus</taxon>
    </lineage>
</organism>
<dbReference type="InterPro" id="IPR016024">
    <property type="entry name" value="ARM-type_fold"/>
</dbReference>
<accession>A0A9J8D7S2</accession>
<dbReference type="AlphaFoldDB" id="A0A9J8D7S2"/>
<evidence type="ECO:0008006" key="5">
    <source>
        <dbReference type="Google" id="ProtNLM"/>
    </source>
</evidence>
<dbReference type="SMART" id="SM00025">
    <property type="entry name" value="Pumilio"/>
    <property type="match status" value="6"/>
</dbReference>
<keyword evidence="1" id="KW-0677">Repeat</keyword>
<dbReference type="GO" id="GO:0005730">
    <property type="term" value="C:nucleolus"/>
    <property type="evidence" value="ECO:0007669"/>
    <property type="project" value="TreeGrafter"/>
</dbReference>
<evidence type="ECO:0000256" key="2">
    <source>
        <dbReference type="PROSITE-ProRule" id="PRU00317"/>
    </source>
</evidence>
<dbReference type="GO" id="GO:0030686">
    <property type="term" value="C:90S preribosome"/>
    <property type="evidence" value="ECO:0007669"/>
    <property type="project" value="TreeGrafter"/>
</dbReference>
<dbReference type="Pfam" id="PF22493">
    <property type="entry name" value="PUF_NOP9"/>
    <property type="match status" value="1"/>
</dbReference>
<dbReference type="Gene3D" id="1.25.10.10">
    <property type="entry name" value="Leucine-rich Repeat Variant"/>
    <property type="match status" value="2"/>
</dbReference>
<name>A0A9J8D7S2_CYPCA</name>
<dbReference type="OMA" id="HHLVRNF"/>
<evidence type="ECO:0000256" key="1">
    <source>
        <dbReference type="ARBA" id="ARBA00022737"/>
    </source>
</evidence>
<dbReference type="Proteomes" id="UP001108240">
    <property type="component" value="Unplaced"/>
</dbReference>
<evidence type="ECO:0000313" key="3">
    <source>
        <dbReference type="Ensembl" id="ENSCCRP00000174246.1"/>
    </source>
</evidence>
<dbReference type="InterPro" id="IPR011989">
    <property type="entry name" value="ARM-like"/>
</dbReference>
<evidence type="ECO:0000313" key="4">
    <source>
        <dbReference type="Proteomes" id="UP001108240"/>
    </source>
</evidence>
<dbReference type="InterPro" id="IPR040000">
    <property type="entry name" value="NOP9"/>
</dbReference>
<dbReference type="PANTHER" id="PTHR13102">
    <property type="entry name" value="NUCLEOLAR PROTEIN 9"/>
    <property type="match status" value="1"/>
</dbReference>
<sequence>MVLCFITWCERRAVRSERQPQTKVMVEEMEVKGQRYFKGGQKKGQKRPAQDGIKRRRLDATSVSYFRRVSERLSEGFTEDEEKALFVENVLSEVKGQAVLVSMDMTGSVALERLLSLASPAQVAGVLAELGGETGSEFRDVSCDQCGGHVMESALRQAHRWNEDDSDVTQEDEEHCGMLEAEVKRVCGVVRESLVQFLKDPYGSHVLRTLVQVLSGSLSPDAAAAQTGKKQKKAKAEVLDFEFPVSFWWELKHLSERLMENINVCVTDACASATLQTLLTVCHRKRPLLCRKLIKGIMGYLTALSSAPGVSPLLVFLKDPSCSHLMQTVFSCSQKAVLRDVYRSHLRTQLMPLALHPIANYTIQSLITASARFRVFLKIFDELMEGFEAILAAGHMGVVVLMVESCVYWEEKQNELLQRLLQAFHCSEPASLQVSCLPLFLSLLAYEVYYNTETAEGDALTQPVQRRLSVSYHGSRLVQALAGFKDRSVLMNSLHGFGSADLLTLGTDRSGSHALQKLLTAASDKGRGKILRKLEELYVPLACSSCGSRLLEAVWNSATVSQRQSIAEKLVPSESQLRSDQFARHIWAKFGLTNFMKRRADWQEVQTGESKKRKMFSDILQ</sequence>
<dbReference type="GeneTree" id="ENSGT00390000004964"/>
<dbReference type="GO" id="GO:0003723">
    <property type="term" value="F:RNA binding"/>
    <property type="evidence" value="ECO:0007669"/>
    <property type="project" value="InterPro"/>
</dbReference>
<proteinExistence type="predicted"/>
<feature type="repeat" description="Pumilio" evidence="2">
    <location>
        <begin position="493"/>
        <end position="532"/>
    </location>
</feature>
<dbReference type="SUPFAM" id="SSF48371">
    <property type="entry name" value="ARM repeat"/>
    <property type="match status" value="2"/>
</dbReference>
<dbReference type="GO" id="GO:0000480">
    <property type="term" value="P:endonucleolytic cleavage in 5'-ETS of tricistronic rRNA transcript (SSU-rRNA, 5.8S rRNA, LSU-rRNA)"/>
    <property type="evidence" value="ECO:0007669"/>
    <property type="project" value="TreeGrafter"/>
</dbReference>
<keyword evidence="4" id="KW-1185">Reference proteome</keyword>
<dbReference type="PANTHER" id="PTHR13102:SF0">
    <property type="entry name" value="NUCLEOLAR PROTEIN 9"/>
    <property type="match status" value="1"/>
</dbReference>
<dbReference type="InterPro" id="IPR001313">
    <property type="entry name" value="Pumilio_RNA-bd_rpt"/>
</dbReference>
<dbReference type="GO" id="GO:0000472">
    <property type="term" value="P:endonucleolytic cleavage to generate mature 5'-end of SSU-rRNA from (SSU-rRNA, 5.8S rRNA, LSU-rRNA)"/>
    <property type="evidence" value="ECO:0007669"/>
    <property type="project" value="TreeGrafter"/>
</dbReference>
<protein>
    <recommendedName>
        <fullName evidence="5">Nucleolar protein 9</fullName>
    </recommendedName>
</protein>
<dbReference type="GO" id="GO:0000447">
    <property type="term" value="P:endonucleolytic cleavage in ITS1 to separate SSU-rRNA from 5.8S rRNA and LSU-rRNA from tricistronic rRNA transcript (SSU-rRNA, 5.8S rRNA, LSU-rRNA)"/>
    <property type="evidence" value="ECO:0007669"/>
    <property type="project" value="TreeGrafter"/>
</dbReference>
<reference evidence="3" key="1">
    <citation type="submission" date="2025-08" db="UniProtKB">
        <authorList>
            <consortium name="Ensembl"/>
        </authorList>
    </citation>
    <scope>IDENTIFICATION</scope>
</reference>
<dbReference type="PROSITE" id="PS50302">
    <property type="entry name" value="PUM"/>
    <property type="match status" value="1"/>
</dbReference>
<dbReference type="Ensembl" id="ENSCCRT00000116964.1">
    <property type="protein sequence ID" value="ENSCCRP00000174246.1"/>
    <property type="gene ID" value="ENSCCRG00000075565.1"/>
</dbReference>
<dbReference type="GO" id="GO:0000056">
    <property type="term" value="P:ribosomal small subunit export from nucleus"/>
    <property type="evidence" value="ECO:0007669"/>
    <property type="project" value="TreeGrafter"/>
</dbReference>
<reference evidence="3" key="2">
    <citation type="submission" date="2025-09" db="UniProtKB">
        <authorList>
            <consortium name="Ensembl"/>
        </authorList>
    </citation>
    <scope>IDENTIFICATION</scope>
</reference>